<proteinExistence type="predicted"/>
<comment type="caution">
    <text evidence="2">The sequence shown here is derived from an EMBL/GenBank/DDBJ whole genome shotgun (WGS) entry which is preliminary data.</text>
</comment>
<evidence type="ECO:0008006" key="4">
    <source>
        <dbReference type="Google" id="ProtNLM"/>
    </source>
</evidence>
<accession>A0ABU3VTC9</accession>
<name>A0ABU3VTC9_9GAMM</name>
<evidence type="ECO:0000256" key="1">
    <source>
        <dbReference type="SAM" id="MobiDB-lite"/>
    </source>
</evidence>
<feature type="compositionally biased region" description="Pro residues" evidence="1">
    <location>
        <begin position="102"/>
        <end position="112"/>
    </location>
</feature>
<dbReference type="EMBL" id="JAWIIJ010000001">
    <property type="protein sequence ID" value="MDV2077535.1"/>
    <property type="molecule type" value="Genomic_DNA"/>
</dbReference>
<evidence type="ECO:0000313" key="2">
    <source>
        <dbReference type="EMBL" id="MDV2077535.1"/>
    </source>
</evidence>
<dbReference type="RefSeq" id="WP_316972459.1">
    <property type="nucleotide sequence ID" value="NZ_JAWIIJ010000001.1"/>
</dbReference>
<dbReference type="Proteomes" id="UP001269819">
    <property type="component" value="Unassembled WGS sequence"/>
</dbReference>
<feature type="compositionally biased region" description="Acidic residues" evidence="1">
    <location>
        <begin position="44"/>
        <end position="56"/>
    </location>
</feature>
<sequence>MVASSPQAMAEAVRQFYLQQSGIQLWYARRPLPGAAASPAYDFSEPEPEASIEPEEAPPPPASGKAAGRLAALQGMVSGKPDEPAASEQPKAEPSKSVARNPVPPAEAPQPVAPAVTAEPETPANDAGSGAPDAVKANWGIWVGSGAVLVSELSSEASSQLQEALASNILKALHMSVEDQFRIQWPVFRNPQVPGGDSAGLERVLASQQDRLKGRPVILLGVAGELAESVRQDYVSRVWKSIAVDSEHSLATLATDPNAKRSLWQALKAQVLAS</sequence>
<keyword evidence="3" id="KW-1185">Reference proteome</keyword>
<protein>
    <recommendedName>
        <fullName evidence="4">2-isopropylmalate synthase</fullName>
    </recommendedName>
</protein>
<evidence type="ECO:0000313" key="3">
    <source>
        <dbReference type="Proteomes" id="UP001269819"/>
    </source>
</evidence>
<feature type="compositionally biased region" description="Low complexity" evidence="1">
    <location>
        <begin position="113"/>
        <end position="124"/>
    </location>
</feature>
<gene>
    <name evidence="2" type="ORF">RYS15_02530</name>
</gene>
<organism evidence="2 3">
    <name type="scientific">Marinobacter xestospongiae</name>
    <dbReference type="NCBI Taxonomy" id="994319"/>
    <lineage>
        <taxon>Bacteria</taxon>
        <taxon>Pseudomonadati</taxon>
        <taxon>Pseudomonadota</taxon>
        <taxon>Gammaproteobacteria</taxon>
        <taxon>Pseudomonadales</taxon>
        <taxon>Marinobacteraceae</taxon>
        <taxon>Marinobacter</taxon>
    </lineage>
</organism>
<feature type="region of interest" description="Disordered" evidence="1">
    <location>
        <begin position="35"/>
        <end position="132"/>
    </location>
</feature>
<reference evidence="2 3" key="1">
    <citation type="submission" date="2023-10" db="EMBL/GenBank/DDBJ databases">
        <title>Characteristics and mechanism of a salt-tolerant marine origin heterotrophic nitrifying- aerobic denitrifying bacteria Marinobacter xestospongiae HN1.</title>
        <authorList>
            <person name="Qi R."/>
        </authorList>
    </citation>
    <scope>NUCLEOTIDE SEQUENCE [LARGE SCALE GENOMIC DNA]</scope>
    <source>
        <strain evidence="2 3">HN1</strain>
    </source>
</reference>